<evidence type="ECO:0000259" key="3">
    <source>
        <dbReference type="PROSITE" id="PS50853"/>
    </source>
</evidence>
<dbReference type="Pfam" id="PF18962">
    <property type="entry name" value="Por_Secre_tail"/>
    <property type="match status" value="1"/>
</dbReference>
<dbReference type="InterPro" id="IPR045474">
    <property type="entry name" value="GEVED"/>
</dbReference>
<dbReference type="InterPro" id="IPR036116">
    <property type="entry name" value="FN3_sf"/>
</dbReference>
<feature type="chain" id="PRO_5047499776" evidence="2">
    <location>
        <begin position="21"/>
        <end position="993"/>
    </location>
</feature>
<evidence type="ECO:0000256" key="1">
    <source>
        <dbReference type="ARBA" id="ARBA00022729"/>
    </source>
</evidence>
<dbReference type="Pfam" id="PF20009">
    <property type="entry name" value="GEVED"/>
    <property type="match status" value="1"/>
</dbReference>
<sequence length="993" mass="107387">MKKKFIFVCALGLNLMGLQAQRWMPVSERVNPERKEVNILQSYQFDLNSLRELLKNAPEAGQGSPVIVSLPTTDGKIERFSVYSAPVVEKSMAERYQLGAYSGVGLDNPTKQVRFSTAPNDFQSMLFDIKTGKYEFIEPINKKKDVYGVFFKSNKTSDGSPFECTTSEPEKAKKEMKQLLQSKKGLNGAGIFNKSNDKKFRTYRLAVSVNGEYTQLAGGVPGAAARINATMNRVNGVFEKDFGIRMVVQDFPQIIFTDPATDPYSNVIVNNNSNGTTSYSAPSAWNLQVQQTLTNTAGIGNGAYDVGHFFGHRGGGGSAGRVGNVCIDPANNDDKTSKGAGITSPNIVDQPYGDTFDIDFVAHELGHQFGAAHTMSLALHGAQMEPGSGSTIMGYAGITNANVQMNSDAYFHVKNIEQVQTYVNSKTCGTVTATTNTPPTIQPIPQKTIPKGTAFILTASATDAENDPMTYTWEQYDLAAAAFGQVNSYRPTGADFRSYMPTASSHTRYFPKFSNVIDGFLTSLVDWETVSNVKRDMNFKITVRDNNPATNQQQTQSALAKVIVGDDGPFTITSNSAYSNIPTTISWEVANTNTAPYNVQNVKIDYTTDNGSTWTVIAPSTPNDGSETYSFSSLPVDTHIKIRISAIDNIFYAIGKATVSAAQTCSSSAPAGISFTGITQTKATVIWDAVDGGTYSLMYRKLGAPTWTTVPVTANFYHLTGLTDATKYEAQVANVCQSATGTYSPPNVFLTPPYQGCSIFASPADEYISNVTVTPAGMSAISNDSGASEYSNYTSDLSKLITLKKGMAGNTISVSKKWSDSKYKEGVTAWIDYNKDGLFSASEIIFTSAPSNITPVSGTFTIPATAYTDGNIIMRVTLAYNKQVQDGCDGTDARDGETEDYPVRIMDDQPLSTHDITKDNSTIQVYPNPASDVLNITKVSPNAKFTITNAAGQLVMSGQISDNKISVSRLSTGAYVISIEDKGTVSNLKFIKK</sequence>
<name>A0ABV7XZ31_9FLAO</name>
<dbReference type="InterPro" id="IPR003961">
    <property type="entry name" value="FN3_dom"/>
</dbReference>
<organism evidence="4 5">
    <name type="scientific">Chryseobacterium tructae</name>
    <dbReference type="NCBI Taxonomy" id="1037380"/>
    <lineage>
        <taxon>Bacteria</taxon>
        <taxon>Pseudomonadati</taxon>
        <taxon>Bacteroidota</taxon>
        <taxon>Flavobacteriia</taxon>
        <taxon>Flavobacteriales</taxon>
        <taxon>Weeksellaceae</taxon>
        <taxon>Chryseobacterium group</taxon>
        <taxon>Chryseobacterium</taxon>
    </lineage>
</organism>
<proteinExistence type="predicted"/>
<feature type="signal peptide" evidence="2">
    <location>
        <begin position="1"/>
        <end position="20"/>
    </location>
</feature>
<dbReference type="PROSITE" id="PS50853">
    <property type="entry name" value="FN3"/>
    <property type="match status" value="1"/>
</dbReference>
<dbReference type="Gene3D" id="2.60.40.10">
    <property type="entry name" value="Immunoglobulins"/>
    <property type="match status" value="2"/>
</dbReference>
<evidence type="ECO:0000256" key="2">
    <source>
        <dbReference type="SAM" id="SignalP"/>
    </source>
</evidence>
<comment type="caution">
    <text evidence="4">The sequence shown here is derived from an EMBL/GenBank/DDBJ whole genome shotgun (WGS) entry which is preliminary data.</text>
</comment>
<dbReference type="InterPro" id="IPR024079">
    <property type="entry name" value="MetalloPept_cat_dom_sf"/>
</dbReference>
<dbReference type="RefSeq" id="WP_290298111.1">
    <property type="nucleotide sequence ID" value="NZ_JAUFQR010000001.1"/>
</dbReference>
<keyword evidence="1 2" id="KW-0732">Signal</keyword>
<dbReference type="SUPFAM" id="SSF49265">
    <property type="entry name" value="Fibronectin type III"/>
    <property type="match status" value="1"/>
</dbReference>
<protein>
    <submittedName>
        <fullName evidence="4">Reprolysin-like metallopeptidase</fullName>
    </submittedName>
</protein>
<dbReference type="CDD" id="cd00063">
    <property type="entry name" value="FN3"/>
    <property type="match status" value="1"/>
</dbReference>
<dbReference type="NCBIfam" id="TIGR04183">
    <property type="entry name" value="Por_Secre_tail"/>
    <property type="match status" value="1"/>
</dbReference>
<feature type="domain" description="Fibronectin type-III" evidence="3">
    <location>
        <begin position="669"/>
        <end position="754"/>
    </location>
</feature>
<evidence type="ECO:0000313" key="5">
    <source>
        <dbReference type="Proteomes" id="UP001595735"/>
    </source>
</evidence>
<gene>
    <name evidence="4" type="ORF">ACFONJ_14175</name>
</gene>
<dbReference type="SMART" id="SM00060">
    <property type="entry name" value="FN3"/>
    <property type="match status" value="1"/>
</dbReference>
<evidence type="ECO:0000313" key="4">
    <source>
        <dbReference type="EMBL" id="MFC3757118.1"/>
    </source>
</evidence>
<accession>A0ABV7XZ31</accession>
<dbReference type="Pfam" id="PF00041">
    <property type="entry name" value="fn3"/>
    <property type="match status" value="1"/>
</dbReference>
<dbReference type="Gene3D" id="3.40.390.10">
    <property type="entry name" value="Collagenase (Catalytic Domain)"/>
    <property type="match status" value="1"/>
</dbReference>
<reference evidence="5" key="1">
    <citation type="journal article" date="2019" name="Int. J. Syst. Evol. Microbiol.">
        <title>The Global Catalogue of Microorganisms (GCM) 10K type strain sequencing project: providing services to taxonomists for standard genome sequencing and annotation.</title>
        <authorList>
            <consortium name="The Broad Institute Genomics Platform"/>
            <consortium name="The Broad Institute Genome Sequencing Center for Infectious Disease"/>
            <person name="Wu L."/>
            <person name="Ma J."/>
        </authorList>
    </citation>
    <scope>NUCLEOTIDE SEQUENCE [LARGE SCALE GENOMIC DNA]</scope>
    <source>
        <strain evidence="5">CECT 7798</strain>
    </source>
</reference>
<dbReference type="Pfam" id="PF13583">
    <property type="entry name" value="Reprolysin_4"/>
    <property type="match status" value="1"/>
</dbReference>
<keyword evidence="5" id="KW-1185">Reference proteome</keyword>
<dbReference type="SUPFAM" id="SSF55486">
    <property type="entry name" value="Metalloproteases ('zincins'), catalytic domain"/>
    <property type="match status" value="1"/>
</dbReference>
<dbReference type="InterPro" id="IPR026444">
    <property type="entry name" value="Secre_tail"/>
</dbReference>
<dbReference type="Proteomes" id="UP001595735">
    <property type="component" value="Unassembled WGS sequence"/>
</dbReference>
<dbReference type="InterPro" id="IPR013783">
    <property type="entry name" value="Ig-like_fold"/>
</dbReference>
<dbReference type="EMBL" id="JBHRYO010000002">
    <property type="protein sequence ID" value="MFC3757118.1"/>
    <property type="molecule type" value="Genomic_DNA"/>
</dbReference>